<dbReference type="AlphaFoldDB" id="A0A9W7W6W4"/>
<evidence type="ECO:0000259" key="5">
    <source>
        <dbReference type="SMART" id="SM00563"/>
    </source>
</evidence>
<dbReference type="GO" id="GO:0036149">
    <property type="term" value="P:phosphatidylinositol acyl-chain remodeling"/>
    <property type="evidence" value="ECO:0007669"/>
    <property type="project" value="TreeGrafter"/>
</dbReference>
<dbReference type="InterPro" id="IPR032098">
    <property type="entry name" value="Acyltransf_C"/>
</dbReference>
<dbReference type="EMBL" id="RIBY02000058">
    <property type="protein sequence ID" value="KAH9845463.1"/>
    <property type="molecule type" value="Genomic_DNA"/>
</dbReference>
<dbReference type="SUPFAM" id="SSF69593">
    <property type="entry name" value="Glycerol-3-phosphate (1)-acyltransferase"/>
    <property type="match status" value="1"/>
</dbReference>
<feature type="transmembrane region" description="Helical" evidence="4">
    <location>
        <begin position="43"/>
        <end position="61"/>
    </location>
</feature>
<sequence length="295" mass="34056">MHISGDDSVDGQILRTPEGRISCQFPERMILVANHQLYTDWLFLWWTAYIAGYHGYLIIILKDAIKKIPIVGSGMQFFSWIFLSRRWETDKERLRQSIDALSDPVQKSPMWLLIFPEGTNLSKRSMSLSQKWAAETGLAPFELTLLPRSRGLQVCIEGLRGSVDWLYDCTIAYEDIPTGVDGQDVYNLYSLYIQGRQAPVTHIHWRRCAIERIPFDDPQAFDRWLYQWWAEKEQLLQHFKSSGRFPASGKYVQAEVKLDKAREALQGLTSLFAIAAAWWALALIYRNIAEATSFV</sequence>
<organism evidence="6 7">
    <name type="scientific">Teratosphaeria destructans</name>
    <dbReference type="NCBI Taxonomy" id="418781"/>
    <lineage>
        <taxon>Eukaryota</taxon>
        <taxon>Fungi</taxon>
        <taxon>Dikarya</taxon>
        <taxon>Ascomycota</taxon>
        <taxon>Pezizomycotina</taxon>
        <taxon>Dothideomycetes</taxon>
        <taxon>Dothideomycetidae</taxon>
        <taxon>Mycosphaerellales</taxon>
        <taxon>Teratosphaeriaceae</taxon>
        <taxon>Teratosphaeria</taxon>
    </lineage>
</organism>
<evidence type="ECO:0000256" key="1">
    <source>
        <dbReference type="ARBA" id="ARBA00008655"/>
    </source>
</evidence>
<dbReference type="GO" id="GO:0016746">
    <property type="term" value="F:acyltransferase activity"/>
    <property type="evidence" value="ECO:0007669"/>
    <property type="project" value="UniProtKB-KW"/>
</dbReference>
<dbReference type="Proteomes" id="UP001138500">
    <property type="component" value="Unassembled WGS sequence"/>
</dbReference>
<evidence type="ECO:0000313" key="7">
    <source>
        <dbReference type="Proteomes" id="UP001138500"/>
    </source>
</evidence>
<reference evidence="6 7" key="1">
    <citation type="journal article" date="2018" name="IMA Fungus">
        <title>IMA Genome-F 10: Nine draft genome sequences of Claviceps purpurea s.lat., including C. arundinis, C. humidiphila, and C. cf. spartinae, pseudomolecules for the pitch canker pathogen Fusarium circinatum, draft genome of Davidsoniella eucalypti, Grosmannia galeiformis, Quambalaria eucalypti, and Teratosphaeria destructans.</title>
        <authorList>
            <person name="Wingfield B.D."/>
            <person name="Liu M."/>
            <person name="Nguyen H.D."/>
            <person name="Lane F.A."/>
            <person name="Morgan S.W."/>
            <person name="De Vos L."/>
            <person name="Wilken P.M."/>
            <person name="Duong T.A."/>
            <person name="Aylward J."/>
            <person name="Coetzee M.P."/>
            <person name="Dadej K."/>
            <person name="De Beer Z.W."/>
            <person name="Findlay W."/>
            <person name="Havenga M."/>
            <person name="Kolarik M."/>
            <person name="Menzies J.G."/>
            <person name="Naidoo K."/>
            <person name="Pochopski O."/>
            <person name="Shoukouhi P."/>
            <person name="Santana Q.C."/>
            <person name="Seifert K.A."/>
            <person name="Soal N."/>
            <person name="Steenkamp E.T."/>
            <person name="Tatham C.T."/>
            <person name="van der Nest M.A."/>
            <person name="Wingfield M.J."/>
        </authorList>
    </citation>
    <scope>NUCLEOTIDE SEQUENCE [LARGE SCALE GENOMIC DNA]</scope>
    <source>
        <strain evidence="6">CMW44962</strain>
    </source>
</reference>
<comment type="caution">
    <text evidence="6">The sequence shown here is derived from an EMBL/GenBank/DDBJ whole genome shotgun (WGS) entry which is preliminary data.</text>
</comment>
<dbReference type="OrthoDB" id="189226at2759"/>
<dbReference type="Pfam" id="PF01553">
    <property type="entry name" value="Acyltransferase"/>
    <property type="match status" value="1"/>
</dbReference>
<keyword evidence="4" id="KW-1133">Transmembrane helix</keyword>
<evidence type="ECO:0000313" key="6">
    <source>
        <dbReference type="EMBL" id="KAH9845463.1"/>
    </source>
</evidence>
<protein>
    <submittedName>
        <fullName evidence="6">Acyltransferase-domain-containing protein</fullName>
    </submittedName>
</protein>
<feature type="transmembrane region" description="Helical" evidence="4">
    <location>
        <begin position="267"/>
        <end position="285"/>
    </location>
</feature>
<reference evidence="6 7" key="2">
    <citation type="journal article" date="2021" name="Curr. Genet.">
        <title>Genetic response to nitrogen starvation in the aggressive Eucalyptus foliar pathogen Teratosphaeria destructans.</title>
        <authorList>
            <person name="Havenga M."/>
            <person name="Wingfield B.D."/>
            <person name="Wingfield M.J."/>
            <person name="Dreyer L.L."/>
            <person name="Roets F."/>
            <person name="Aylward J."/>
        </authorList>
    </citation>
    <scope>NUCLEOTIDE SEQUENCE [LARGE SCALE GENOMIC DNA]</scope>
    <source>
        <strain evidence="6">CMW44962</strain>
    </source>
</reference>
<dbReference type="Pfam" id="PF16076">
    <property type="entry name" value="Acyltransf_C"/>
    <property type="match status" value="1"/>
</dbReference>
<feature type="domain" description="Phospholipid/glycerol acyltransferase" evidence="5">
    <location>
        <begin position="29"/>
        <end position="153"/>
    </location>
</feature>
<keyword evidence="2" id="KW-0808">Transferase</keyword>
<proteinExistence type="inferred from homology"/>
<accession>A0A9W7W6W4</accession>
<keyword evidence="4" id="KW-0812">Transmembrane</keyword>
<dbReference type="InterPro" id="IPR002123">
    <property type="entry name" value="Plipid/glycerol_acylTrfase"/>
</dbReference>
<name>A0A9W7W6W4_9PEZI</name>
<keyword evidence="4" id="KW-0472">Membrane</keyword>
<evidence type="ECO:0000256" key="2">
    <source>
        <dbReference type="ARBA" id="ARBA00022679"/>
    </source>
</evidence>
<evidence type="ECO:0000256" key="4">
    <source>
        <dbReference type="SAM" id="Phobius"/>
    </source>
</evidence>
<dbReference type="PANTHER" id="PTHR10983">
    <property type="entry name" value="1-ACYLGLYCEROL-3-PHOSPHATE ACYLTRANSFERASE-RELATED"/>
    <property type="match status" value="1"/>
</dbReference>
<keyword evidence="3 6" id="KW-0012">Acyltransferase</keyword>
<keyword evidence="7" id="KW-1185">Reference proteome</keyword>
<dbReference type="CDD" id="cd07990">
    <property type="entry name" value="LPLAT_LCLAT1-like"/>
    <property type="match status" value="1"/>
</dbReference>
<dbReference type="PANTHER" id="PTHR10983:SF16">
    <property type="entry name" value="LYSOCARDIOLIPIN ACYLTRANSFERASE 1"/>
    <property type="match status" value="1"/>
</dbReference>
<dbReference type="SMART" id="SM00563">
    <property type="entry name" value="PlsC"/>
    <property type="match status" value="1"/>
</dbReference>
<dbReference type="GO" id="GO:0005783">
    <property type="term" value="C:endoplasmic reticulum"/>
    <property type="evidence" value="ECO:0007669"/>
    <property type="project" value="TreeGrafter"/>
</dbReference>
<evidence type="ECO:0000256" key="3">
    <source>
        <dbReference type="ARBA" id="ARBA00023315"/>
    </source>
</evidence>
<comment type="similarity">
    <text evidence="1">Belongs to the 1-acyl-sn-glycerol-3-phosphate acyltransferase family.</text>
</comment>
<gene>
    <name evidence="6" type="ORF">Tdes44962_MAKER06588</name>
</gene>